<reference evidence="1" key="1">
    <citation type="journal article" date="2018" name="PLoS Negl. Trop. Dis.">
        <title>Sialome diversity of ticks revealed by RNAseq of single tick salivary glands.</title>
        <authorList>
            <person name="Perner J."/>
            <person name="Kropackova S."/>
            <person name="Kopacek P."/>
            <person name="Ribeiro J.M."/>
        </authorList>
    </citation>
    <scope>NUCLEOTIDE SEQUENCE</scope>
    <source>
        <strain evidence="1">Siblings of single egg batch collected in Ceske Budejovice</strain>
        <tissue evidence="1">Salivary glands</tissue>
    </source>
</reference>
<protein>
    <submittedName>
        <fullName evidence="1">Uncharacterized protein</fullName>
    </submittedName>
</protein>
<evidence type="ECO:0000313" key="1">
    <source>
        <dbReference type="EMBL" id="JAR88136.1"/>
    </source>
</evidence>
<proteinExistence type="predicted"/>
<name>A0A147BBI3_IXORI</name>
<dbReference type="EMBL" id="GEGO01007268">
    <property type="protein sequence ID" value="JAR88136.1"/>
    <property type="molecule type" value="Transcribed_RNA"/>
</dbReference>
<organism evidence="1">
    <name type="scientific">Ixodes ricinus</name>
    <name type="common">Common tick</name>
    <name type="synonym">Acarus ricinus</name>
    <dbReference type="NCBI Taxonomy" id="34613"/>
    <lineage>
        <taxon>Eukaryota</taxon>
        <taxon>Metazoa</taxon>
        <taxon>Ecdysozoa</taxon>
        <taxon>Arthropoda</taxon>
        <taxon>Chelicerata</taxon>
        <taxon>Arachnida</taxon>
        <taxon>Acari</taxon>
        <taxon>Parasitiformes</taxon>
        <taxon>Ixodida</taxon>
        <taxon>Ixodoidea</taxon>
        <taxon>Ixodidae</taxon>
        <taxon>Ixodinae</taxon>
        <taxon>Ixodes</taxon>
    </lineage>
</organism>
<dbReference type="AlphaFoldDB" id="A0A147BBI3"/>
<sequence length="114" mass="13536">MYFYKYLYRYSGILFRCFCRSISKYLLHKRQMYLSFCILGLKIHVSQHLYSEILLEYLCPAPIWQEGSWPCILIISDVIWGNIGFYPKKTSNPRYGPYGLALLGSEKGAYRWII</sequence>
<accession>A0A147BBI3</accession>